<accession>D1ALC4</accession>
<reference evidence="3" key="1">
    <citation type="submission" date="2009-09" db="EMBL/GenBank/DDBJ databases">
        <title>The complete chromosome of Sebaldella termitidis ATCC 33386.</title>
        <authorList>
            <consortium name="US DOE Joint Genome Institute (JGI-PGF)"/>
            <person name="Lucas S."/>
            <person name="Copeland A."/>
            <person name="Lapidus A."/>
            <person name="Glavina del Rio T."/>
            <person name="Dalin E."/>
            <person name="Tice H."/>
            <person name="Bruce D."/>
            <person name="Goodwin L."/>
            <person name="Pitluck S."/>
            <person name="Kyrpides N."/>
            <person name="Mavromatis K."/>
            <person name="Ivanova N."/>
            <person name="Mikhailova N."/>
            <person name="Sims D."/>
            <person name="Meincke L."/>
            <person name="Brettin T."/>
            <person name="Detter J.C."/>
            <person name="Han C."/>
            <person name="Larimer F."/>
            <person name="Land M."/>
            <person name="Hauser L."/>
            <person name="Markowitz V."/>
            <person name="Cheng J.F."/>
            <person name="Hugenholtz P."/>
            <person name="Woyke T."/>
            <person name="Wu D."/>
            <person name="Eisen J.A."/>
        </authorList>
    </citation>
    <scope>NUCLEOTIDE SEQUENCE [LARGE SCALE GENOMIC DNA]</scope>
    <source>
        <strain evidence="3">ATCC 33386 / NCTC 11300</strain>
    </source>
</reference>
<evidence type="ECO:0000313" key="3">
    <source>
        <dbReference type="Proteomes" id="UP000000845"/>
    </source>
</evidence>
<keyword evidence="1" id="KW-0812">Transmembrane</keyword>
<organism evidence="2 3">
    <name type="scientific">Sebaldella termitidis (strain ATCC 33386 / NCTC 11300)</name>
    <dbReference type="NCBI Taxonomy" id="526218"/>
    <lineage>
        <taxon>Bacteria</taxon>
        <taxon>Fusobacteriati</taxon>
        <taxon>Fusobacteriota</taxon>
        <taxon>Fusobacteriia</taxon>
        <taxon>Fusobacteriales</taxon>
        <taxon>Leptotrichiaceae</taxon>
        <taxon>Sebaldella</taxon>
    </lineage>
</organism>
<proteinExistence type="predicted"/>
<keyword evidence="3" id="KW-1185">Reference proteome</keyword>
<dbReference type="eggNOG" id="COG3944">
    <property type="taxonomic scope" value="Bacteria"/>
</dbReference>
<dbReference type="Proteomes" id="UP000000845">
    <property type="component" value="Chromosome"/>
</dbReference>
<gene>
    <name evidence="2" type="ordered locus">Sterm_2414</name>
</gene>
<dbReference type="KEGG" id="str:Sterm_2414"/>
<sequence length="245" mass="28497">MNDSLDFLTVIKILYRNKLLILIIAVAAVICTLAYLMMKKDFKTTLNLYSNDRVLKEINEPPVFSLNSFEFYKYLKDNSKKLSVLNIDDDNFYSSISKKITLESDNNSPNVKIQFNTEVKNDGKEFAREFTDLANKYLYDKKNIYLSSQIKALDEQFLYLKQNIDLSQTKDPLIDSTISKLSYYRLLDKDKTPLLKLIDYQTKASKNKKLILVLSLFLGFAIGILAAFIKEFLKTINWKDIKENQ</sequence>
<evidence type="ECO:0000313" key="2">
    <source>
        <dbReference type="EMBL" id="ACZ09267.1"/>
    </source>
</evidence>
<protein>
    <submittedName>
        <fullName evidence="2">Lipopolysaccharide biosynthesis protein</fullName>
    </submittedName>
</protein>
<keyword evidence="1" id="KW-0472">Membrane</keyword>
<dbReference type="STRING" id="526218.Sterm_2414"/>
<feature type="transmembrane region" description="Helical" evidence="1">
    <location>
        <begin position="20"/>
        <end position="38"/>
    </location>
</feature>
<evidence type="ECO:0000256" key="1">
    <source>
        <dbReference type="SAM" id="Phobius"/>
    </source>
</evidence>
<feature type="transmembrane region" description="Helical" evidence="1">
    <location>
        <begin position="210"/>
        <end position="229"/>
    </location>
</feature>
<name>D1ALC4_SEBTE</name>
<dbReference type="HOGENOM" id="CLU_1119096_0_0_0"/>
<reference evidence="2 3" key="2">
    <citation type="journal article" date="2010" name="Stand. Genomic Sci.">
        <title>Complete genome sequence of Sebaldella termitidis type strain (NCTC 11300).</title>
        <authorList>
            <person name="Harmon-Smith M."/>
            <person name="Celia L."/>
            <person name="Chertkov O."/>
            <person name="Lapidus A."/>
            <person name="Copeland A."/>
            <person name="Glavina Del Rio T."/>
            <person name="Nolan M."/>
            <person name="Lucas S."/>
            <person name="Tice H."/>
            <person name="Cheng J.F."/>
            <person name="Han C."/>
            <person name="Detter J.C."/>
            <person name="Bruce D."/>
            <person name="Goodwin L."/>
            <person name="Pitluck S."/>
            <person name="Pati A."/>
            <person name="Liolios K."/>
            <person name="Ivanova N."/>
            <person name="Mavromatis K."/>
            <person name="Mikhailova N."/>
            <person name="Chen A."/>
            <person name="Palaniappan K."/>
            <person name="Land M."/>
            <person name="Hauser L."/>
            <person name="Chang Y.J."/>
            <person name="Jeffries C.D."/>
            <person name="Brettin T."/>
            <person name="Goker M."/>
            <person name="Beck B."/>
            <person name="Bristow J."/>
            <person name="Eisen J.A."/>
            <person name="Markowitz V."/>
            <person name="Hugenholtz P."/>
            <person name="Kyrpides N.C."/>
            <person name="Klenk H.P."/>
            <person name="Chen F."/>
        </authorList>
    </citation>
    <scope>NUCLEOTIDE SEQUENCE [LARGE SCALE GENOMIC DNA]</scope>
    <source>
        <strain evidence="3">ATCC 33386 / NCTC 11300</strain>
    </source>
</reference>
<keyword evidence="1" id="KW-1133">Transmembrane helix</keyword>
<dbReference type="EMBL" id="CP001739">
    <property type="protein sequence ID" value="ACZ09267.1"/>
    <property type="molecule type" value="Genomic_DNA"/>
</dbReference>
<dbReference type="AlphaFoldDB" id="D1ALC4"/>